<keyword evidence="3" id="KW-0804">Transcription</keyword>
<feature type="domain" description="HTH luxR-type" evidence="5">
    <location>
        <begin position="422"/>
        <end position="487"/>
    </location>
</feature>
<keyword evidence="1" id="KW-0805">Transcription regulation</keyword>
<evidence type="ECO:0000256" key="1">
    <source>
        <dbReference type="ARBA" id="ARBA00023015"/>
    </source>
</evidence>
<evidence type="ECO:0000256" key="2">
    <source>
        <dbReference type="ARBA" id="ARBA00023125"/>
    </source>
</evidence>
<dbReference type="RefSeq" id="WP_381840339.1">
    <property type="nucleotide sequence ID" value="NZ_JBHTCF010000030.1"/>
</dbReference>
<keyword evidence="2" id="KW-0238">DNA-binding</keyword>
<dbReference type="PROSITE" id="PS50043">
    <property type="entry name" value="HTH_LUXR_2"/>
    <property type="match status" value="1"/>
</dbReference>
<evidence type="ECO:0000256" key="3">
    <source>
        <dbReference type="ARBA" id="ARBA00023163"/>
    </source>
</evidence>
<dbReference type="Gene3D" id="1.10.10.10">
    <property type="entry name" value="Winged helix-like DNA-binding domain superfamily/Winged helix DNA-binding domain"/>
    <property type="match status" value="1"/>
</dbReference>
<proteinExistence type="predicted"/>
<dbReference type="PANTHER" id="PTHR44688">
    <property type="entry name" value="DNA-BINDING TRANSCRIPTIONAL ACTIVATOR DEVR_DOSR"/>
    <property type="match status" value="1"/>
</dbReference>
<sequence length="492" mass="52576">MSSKSPYVVGTSDPSTGERNTALDSPDPASMGEVLYLIGAHCPDAMHEPARTRLDRARICFIRGNIHDALNFVNDALQELDDSTPAHRDVLAFRMFVGAMLGESIEQWVRARGEGDDIDSLEVVALCLEANEAWHVGDLTRGLWLSQTAAKKSDGVIPMWRLYAHLLLAKKLLDIGVSQPALRVISDVRTIITGSGLFGFSSIPPALLAVLDLQEGRFGAAIEKSEEALGISVQQSSAVSVKLALSVSAMAYLGQGDQESAAKALGEYHSHIRRYAYPDSTARAAVAEIAIIAAQEGPGPAVEQIHATWRLLASESGCFVEDPARAAWLVALARRAGDMALARRLLQALERLARNNPGVPVLESAADHARVALSGGSPGVLTPLDGAVPLLRETSASDPVPPGAHARTPFAPPTAAPSADVTRSRVASLTPREIQIARHAGRGLTNQQIANTLELSPHTVSFHLRNVFRKLSITTRVMLSPHLAQFDSVESA</sequence>
<evidence type="ECO:0000313" key="6">
    <source>
        <dbReference type="EMBL" id="MFC7310226.1"/>
    </source>
</evidence>
<dbReference type="SMART" id="SM00421">
    <property type="entry name" value="HTH_LUXR"/>
    <property type="match status" value="1"/>
</dbReference>
<gene>
    <name evidence="6" type="ORF">ACFQVC_39195</name>
</gene>
<dbReference type="InterPro" id="IPR011990">
    <property type="entry name" value="TPR-like_helical_dom_sf"/>
</dbReference>
<dbReference type="PROSITE" id="PS00622">
    <property type="entry name" value="HTH_LUXR_1"/>
    <property type="match status" value="1"/>
</dbReference>
<keyword evidence="7" id="KW-1185">Reference proteome</keyword>
<feature type="region of interest" description="Disordered" evidence="4">
    <location>
        <begin position="1"/>
        <end position="28"/>
    </location>
</feature>
<dbReference type="PRINTS" id="PR00038">
    <property type="entry name" value="HTHLUXR"/>
</dbReference>
<dbReference type="CDD" id="cd06170">
    <property type="entry name" value="LuxR_C_like"/>
    <property type="match status" value="1"/>
</dbReference>
<evidence type="ECO:0000256" key="4">
    <source>
        <dbReference type="SAM" id="MobiDB-lite"/>
    </source>
</evidence>
<dbReference type="EMBL" id="JBHTCF010000030">
    <property type="protein sequence ID" value="MFC7310226.1"/>
    <property type="molecule type" value="Genomic_DNA"/>
</dbReference>
<comment type="caution">
    <text evidence="6">The sequence shown here is derived from an EMBL/GenBank/DDBJ whole genome shotgun (WGS) entry which is preliminary data.</text>
</comment>
<reference evidence="7" key="1">
    <citation type="journal article" date="2019" name="Int. J. Syst. Evol. Microbiol.">
        <title>The Global Catalogue of Microorganisms (GCM) 10K type strain sequencing project: providing services to taxonomists for standard genome sequencing and annotation.</title>
        <authorList>
            <consortium name="The Broad Institute Genomics Platform"/>
            <consortium name="The Broad Institute Genome Sequencing Center for Infectious Disease"/>
            <person name="Wu L."/>
            <person name="Ma J."/>
        </authorList>
    </citation>
    <scope>NUCLEOTIDE SEQUENCE [LARGE SCALE GENOMIC DNA]</scope>
    <source>
        <strain evidence="7">SYNS20</strain>
    </source>
</reference>
<accession>A0ABW2JVK6</accession>
<dbReference type="SUPFAM" id="SSF46894">
    <property type="entry name" value="C-terminal effector domain of the bipartite response regulators"/>
    <property type="match status" value="1"/>
</dbReference>
<dbReference type="InterPro" id="IPR016032">
    <property type="entry name" value="Sig_transdc_resp-reg_C-effctor"/>
</dbReference>
<feature type="region of interest" description="Disordered" evidence="4">
    <location>
        <begin position="396"/>
        <end position="427"/>
    </location>
</feature>
<organism evidence="6 7">
    <name type="scientific">Streptomyces monticola</name>
    <dbReference type="NCBI Taxonomy" id="2666263"/>
    <lineage>
        <taxon>Bacteria</taxon>
        <taxon>Bacillati</taxon>
        <taxon>Actinomycetota</taxon>
        <taxon>Actinomycetes</taxon>
        <taxon>Kitasatosporales</taxon>
        <taxon>Streptomycetaceae</taxon>
        <taxon>Streptomyces</taxon>
    </lineage>
</organism>
<dbReference type="Proteomes" id="UP001596523">
    <property type="component" value="Unassembled WGS sequence"/>
</dbReference>
<name>A0ABW2JVK6_9ACTN</name>
<dbReference type="InterPro" id="IPR000792">
    <property type="entry name" value="Tscrpt_reg_LuxR_C"/>
</dbReference>
<protein>
    <submittedName>
        <fullName evidence="6">LuxR C-terminal-related transcriptional regulator</fullName>
    </submittedName>
</protein>
<dbReference type="Gene3D" id="1.25.40.10">
    <property type="entry name" value="Tetratricopeptide repeat domain"/>
    <property type="match status" value="1"/>
</dbReference>
<evidence type="ECO:0000313" key="7">
    <source>
        <dbReference type="Proteomes" id="UP001596523"/>
    </source>
</evidence>
<dbReference type="InterPro" id="IPR036388">
    <property type="entry name" value="WH-like_DNA-bd_sf"/>
</dbReference>
<feature type="compositionally biased region" description="Polar residues" evidence="4">
    <location>
        <begin position="12"/>
        <end position="23"/>
    </location>
</feature>
<dbReference type="PANTHER" id="PTHR44688:SF16">
    <property type="entry name" value="DNA-BINDING TRANSCRIPTIONAL ACTIVATOR DEVR_DOSR"/>
    <property type="match status" value="1"/>
</dbReference>
<dbReference type="Pfam" id="PF00196">
    <property type="entry name" value="GerE"/>
    <property type="match status" value="1"/>
</dbReference>
<evidence type="ECO:0000259" key="5">
    <source>
        <dbReference type="PROSITE" id="PS50043"/>
    </source>
</evidence>